<keyword evidence="6" id="KW-1185">Reference proteome</keyword>
<keyword evidence="3" id="KW-0812">Transmembrane</keyword>
<evidence type="ECO:0000256" key="2">
    <source>
        <dbReference type="SAM" id="MobiDB-lite"/>
    </source>
</evidence>
<feature type="coiled-coil region" evidence="1">
    <location>
        <begin position="389"/>
        <end position="423"/>
    </location>
</feature>
<keyword evidence="3" id="KW-0472">Membrane</keyword>
<sequence length="726" mass="78273">MAELPDRSDSRAILIGTGTYQNTGFPALPAVANSLRGMAGILTELGGWPEDRVTVLEDPKDVRKLVPELRELITQTEGALFLYYAGHGIVLPNGQLCLALADTVPENADVDGLTYQKVRDLLLYSPARVIAVVLDCCYSGRAVTVLSGPGDGSLDITGVYTLAASTGRAHVVPLEEQTHTATSFTRELMGLVRAGVPAGPALLTFGMLYKHLTRRLNALGLPEPVQGNTDTAHGFLFARNVAHVPVVRAVERYAQAMANAFAPCRERGITEGYFAQSLYLSHQTLDGYLSGRRIAPEDVLLDFLDLLEEQGCRLDTAAAQQLSEIRAAAEAAIASDPDQGAVLQEYNRELAAEARDLRMVLARERAGHAQAAGEADEKLSRLSWLARQVEKQREQLVHAADLVRKVETENQTLEARLVGIRSEADEVAHELRMLRAQLTSPVDAPTRTRAAEAALVSAAVAPTAAGATDPVRPPPAADPRSGATGDPGAANRPYEWRPLPRPASGGSDSDRPSTPPRASRFPSLSALRKRKATAAAQRASAKRRKAAAAAQCAEAARRAEASRRTPTPRLRRGIAWIGSGHETWYLLASLPAATAGAVMVFPIGFAARRSALEIHQKLSDYIGTLIIALMLAIMAIAIFSAVLNATVHMALRPTSWNFFNSRFRYEDEPWRRITYGTMTAGTLCGILVPIPSWGVMAFVVAVLAYATSIALGLLTWGVRRILDLVF</sequence>
<keyword evidence="3" id="KW-1133">Transmembrane helix</keyword>
<protein>
    <recommendedName>
        <fullName evidence="4">Peptidase C14 caspase domain-containing protein</fullName>
    </recommendedName>
</protein>
<comment type="caution">
    <text evidence="5">The sequence shown here is derived from an EMBL/GenBank/DDBJ whole genome shotgun (WGS) entry which is preliminary data.</text>
</comment>
<evidence type="ECO:0000313" key="6">
    <source>
        <dbReference type="Proteomes" id="UP001422759"/>
    </source>
</evidence>
<feature type="transmembrane region" description="Helical" evidence="3">
    <location>
        <begin position="584"/>
        <end position="605"/>
    </location>
</feature>
<dbReference type="Gene3D" id="3.40.50.1460">
    <property type="match status" value="1"/>
</dbReference>
<dbReference type="EMBL" id="BAAANT010000068">
    <property type="protein sequence ID" value="GAA2158408.1"/>
    <property type="molecule type" value="Genomic_DNA"/>
</dbReference>
<feature type="domain" description="Peptidase C14 caspase" evidence="4">
    <location>
        <begin position="11"/>
        <end position="140"/>
    </location>
</feature>
<evidence type="ECO:0000256" key="1">
    <source>
        <dbReference type="SAM" id="Coils"/>
    </source>
</evidence>
<reference evidence="6" key="1">
    <citation type="journal article" date="2019" name="Int. J. Syst. Evol. Microbiol.">
        <title>The Global Catalogue of Microorganisms (GCM) 10K type strain sequencing project: providing services to taxonomists for standard genome sequencing and annotation.</title>
        <authorList>
            <consortium name="The Broad Institute Genomics Platform"/>
            <consortium name="The Broad Institute Genome Sequencing Center for Infectious Disease"/>
            <person name="Wu L."/>
            <person name="Ma J."/>
        </authorList>
    </citation>
    <scope>NUCLEOTIDE SEQUENCE [LARGE SCALE GENOMIC DNA]</scope>
    <source>
        <strain evidence="6">JCM 14560</strain>
    </source>
</reference>
<proteinExistence type="predicted"/>
<organism evidence="5 6">
    <name type="scientific">Kitasatospora kazusensis</name>
    <dbReference type="NCBI Taxonomy" id="407974"/>
    <lineage>
        <taxon>Bacteria</taxon>
        <taxon>Bacillati</taxon>
        <taxon>Actinomycetota</taxon>
        <taxon>Actinomycetes</taxon>
        <taxon>Kitasatosporales</taxon>
        <taxon>Streptomycetaceae</taxon>
        <taxon>Kitasatospora</taxon>
    </lineage>
</organism>
<gene>
    <name evidence="5" type="ORF">GCM10009760_61360</name>
</gene>
<dbReference type="NCBIfam" id="NF047832">
    <property type="entry name" value="caspase_w_EACC1"/>
    <property type="match status" value="1"/>
</dbReference>
<feature type="transmembrane region" description="Helical" evidence="3">
    <location>
        <begin position="696"/>
        <end position="718"/>
    </location>
</feature>
<dbReference type="RefSeq" id="WP_344469525.1">
    <property type="nucleotide sequence ID" value="NZ_BAAANT010000068.1"/>
</dbReference>
<evidence type="ECO:0000256" key="3">
    <source>
        <dbReference type="SAM" id="Phobius"/>
    </source>
</evidence>
<dbReference type="InterPro" id="IPR011600">
    <property type="entry name" value="Pept_C14_caspase"/>
</dbReference>
<name>A0ABP5M193_9ACTN</name>
<dbReference type="Proteomes" id="UP001422759">
    <property type="component" value="Unassembled WGS sequence"/>
</dbReference>
<feature type="transmembrane region" description="Helical" evidence="3">
    <location>
        <begin position="625"/>
        <end position="651"/>
    </location>
</feature>
<evidence type="ECO:0000313" key="5">
    <source>
        <dbReference type="EMBL" id="GAA2158408.1"/>
    </source>
</evidence>
<accession>A0ABP5M193</accession>
<feature type="region of interest" description="Disordered" evidence="2">
    <location>
        <begin position="463"/>
        <end position="549"/>
    </location>
</feature>
<keyword evidence="1" id="KW-0175">Coiled coil</keyword>
<dbReference type="Pfam" id="PF00656">
    <property type="entry name" value="Peptidase_C14"/>
    <property type="match status" value="1"/>
</dbReference>
<evidence type="ECO:0000259" key="4">
    <source>
        <dbReference type="Pfam" id="PF00656"/>
    </source>
</evidence>